<feature type="domain" description="Bacterial purine repressor N-terminal" evidence="7">
    <location>
        <begin position="2"/>
        <end position="70"/>
    </location>
</feature>
<dbReference type="RefSeq" id="WP_275474879.1">
    <property type="nucleotide sequence ID" value="NZ_CP162940.1"/>
</dbReference>
<dbReference type="SUPFAM" id="SSF53271">
    <property type="entry name" value="PRTase-like"/>
    <property type="match status" value="1"/>
</dbReference>
<dbReference type="InterPro" id="IPR010078">
    <property type="entry name" value="PurR_Bsub"/>
</dbReference>
<evidence type="ECO:0000256" key="2">
    <source>
        <dbReference type="ARBA" id="ARBA00023015"/>
    </source>
</evidence>
<evidence type="ECO:0000259" key="6">
    <source>
        <dbReference type="Pfam" id="PF00156"/>
    </source>
</evidence>
<evidence type="ECO:0000256" key="4">
    <source>
        <dbReference type="ARBA" id="ARBA00023163"/>
    </source>
</evidence>
<dbReference type="CDD" id="cd06223">
    <property type="entry name" value="PRTases_typeI"/>
    <property type="match status" value="1"/>
</dbReference>
<dbReference type="PANTHER" id="PTHR43864:SF2">
    <property type="entry name" value="PUR OPERON REPRESSOR"/>
    <property type="match status" value="1"/>
</dbReference>
<dbReference type="Pfam" id="PF09182">
    <property type="entry name" value="PuR_N"/>
    <property type="match status" value="1"/>
</dbReference>
<dbReference type="InterPro" id="IPR036390">
    <property type="entry name" value="WH_DNA-bd_sf"/>
</dbReference>
<accession>A0ABV5AE04</accession>
<evidence type="ECO:0000259" key="7">
    <source>
        <dbReference type="Pfam" id="PF09182"/>
    </source>
</evidence>
<evidence type="ECO:0000256" key="1">
    <source>
        <dbReference type="ARBA" id="ARBA00011738"/>
    </source>
</evidence>
<dbReference type="InterPro" id="IPR036388">
    <property type="entry name" value="WH-like_DNA-bd_sf"/>
</dbReference>
<keyword evidence="2" id="KW-0805">Transcription regulation</keyword>
<evidence type="ECO:0000256" key="5">
    <source>
        <dbReference type="ARBA" id="ARBA00049656"/>
    </source>
</evidence>
<dbReference type="Pfam" id="PF00156">
    <property type="entry name" value="Pribosyltran"/>
    <property type="match status" value="1"/>
</dbReference>
<comment type="similarity">
    <text evidence="5">Belongs to the purine/pyrimidine phosphoribosyltransferase family. PurR subfamily.</text>
</comment>
<dbReference type="InterPro" id="IPR000836">
    <property type="entry name" value="PRTase_dom"/>
</dbReference>
<feature type="domain" description="Phosphoribosyltransferase" evidence="6">
    <location>
        <begin position="116"/>
        <end position="248"/>
    </location>
</feature>
<keyword evidence="4" id="KW-0804">Transcription</keyword>
<dbReference type="InterPro" id="IPR029057">
    <property type="entry name" value="PRTase-like"/>
</dbReference>
<proteinExistence type="inferred from homology"/>
<evidence type="ECO:0000313" key="9">
    <source>
        <dbReference type="Proteomes" id="UP001579974"/>
    </source>
</evidence>
<comment type="subunit">
    <text evidence="1">Homodimer.</text>
</comment>
<name>A0ABV5AE04_9BACL</name>
<dbReference type="NCBIfam" id="TIGR01743">
    <property type="entry name" value="purR_Bsub"/>
    <property type="match status" value="1"/>
</dbReference>
<dbReference type="InterPro" id="IPR050118">
    <property type="entry name" value="Pur/Pyrimidine_PRTase"/>
</dbReference>
<dbReference type="Gene3D" id="3.40.50.2020">
    <property type="match status" value="1"/>
</dbReference>
<dbReference type="InterPro" id="IPR015265">
    <property type="entry name" value="PuR_N"/>
</dbReference>
<organism evidence="8 9">
    <name type="scientific">Alicyclobacillus fastidiosus</name>
    <dbReference type="NCBI Taxonomy" id="392011"/>
    <lineage>
        <taxon>Bacteria</taxon>
        <taxon>Bacillati</taxon>
        <taxon>Bacillota</taxon>
        <taxon>Bacilli</taxon>
        <taxon>Bacillales</taxon>
        <taxon>Alicyclobacillaceae</taxon>
        <taxon>Alicyclobacillus</taxon>
    </lineage>
</organism>
<comment type="caution">
    <text evidence="8">The sequence shown here is derived from an EMBL/GenBank/DDBJ whole genome shotgun (WGS) entry which is preliminary data.</text>
</comment>
<dbReference type="PANTHER" id="PTHR43864">
    <property type="entry name" value="HYPOXANTHINE/GUANINE PHOSPHORIBOSYLTRANSFERASE"/>
    <property type="match status" value="1"/>
</dbReference>
<evidence type="ECO:0000256" key="3">
    <source>
        <dbReference type="ARBA" id="ARBA00023125"/>
    </source>
</evidence>
<dbReference type="SUPFAM" id="SSF46785">
    <property type="entry name" value="Winged helix' DNA-binding domain"/>
    <property type="match status" value="1"/>
</dbReference>
<keyword evidence="9" id="KW-1185">Reference proteome</keyword>
<reference evidence="8 9" key="1">
    <citation type="journal article" date="2024" name="Int. J. Mol. Sci.">
        <title>Exploration of Alicyclobacillus spp. Genome in Search of Antibiotic Resistance.</title>
        <authorList>
            <person name="Bucka-Kolendo J."/>
            <person name="Kiousi D.E."/>
            <person name="Dekowska A."/>
            <person name="Mikolajczuk-Szczyrba A."/>
            <person name="Karadedos D.M."/>
            <person name="Michael P."/>
            <person name="Galanis A."/>
            <person name="Sokolowska B."/>
        </authorList>
    </citation>
    <scope>NUCLEOTIDE SEQUENCE [LARGE SCALE GENOMIC DNA]</scope>
    <source>
        <strain evidence="8 9">KKP 3000</strain>
    </source>
</reference>
<keyword evidence="3" id="KW-0238">DNA-binding</keyword>
<evidence type="ECO:0000313" key="8">
    <source>
        <dbReference type="EMBL" id="MFB5190491.1"/>
    </source>
</evidence>
<dbReference type="Proteomes" id="UP001579974">
    <property type="component" value="Unassembled WGS sequence"/>
</dbReference>
<sequence length="280" mass="30287">MQRSERLIRLTQLLVERPLQALSLAHLSEAWGIAKSSLSEDVAAIRKTLAEAQRGIVETSVGAQGGVRFHSGVPMSEASQFLDELAHKLSKPDRVLPGDFVYLSDVLGDPHVLDTVGRLVSMQYANKGINVVVTVETKGITLAAATARHLNVPIAIVRRDQRVTEGPTISTHYVSGSTRRIQTMSLGKRTIPPDARALIVDDFMRAGATARAVEHLLKEFSATVVGTAVFMATSQPTHKMVNDYFALLRVHEVSEQGVHVEPATLIDIQNGSSALGDARA</sequence>
<dbReference type="EMBL" id="JBDXSU010000006">
    <property type="protein sequence ID" value="MFB5190491.1"/>
    <property type="molecule type" value="Genomic_DNA"/>
</dbReference>
<gene>
    <name evidence="8" type="primary">purR</name>
    <name evidence="8" type="ORF">KKP3000_003956</name>
</gene>
<protein>
    <submittedName>
        <fullName evidence="8">Pur operon repressor</fullName>
    </submittedName>
</protein>
<dbReference type="Gene3D" id="1.10.10.10">
    <property type="entry name" value="Winged helix-like DNA-binding domain superfamily/Winged helix DNA-binding domain"/>
    <property type="match status" value="1"/>
</dbReference>